<sequence>MPYLVIAWREREREIERERGGEGEAEGEAEGGRGRGGGGERERGRERDVLLSVVVRIELSSSMPEQNMIWYGVHFQKLITAMLDLDFE</sequence>
<protein>
    <submittedName>
        <fullName evidence="2">Uncharacterized protein</fullName>
    </submittedName>
</protein>
<dbReference type="Proteomes" id="UP000828390">
    <property type="component" value="Unassembled WGS sequence"/>
</dbReference>
<evidence type="ECO:0000313" key="3">
    <source>
        <dbReference type="Proteomes" id="UP000828390"/>
    </source>
</evidence>
<gene>
    <name evidence="2" type="ORF">DPMN_052881</name>
</gene>
<feature type="region of interest" description="Disordered" evidence="1">
    <location>
        <begin position="14"/>
        <end position="45"/>
    </location>
</feature>
<dbReference type="AlphaFoldDB" id="A0A9D4CLQ2"/>
<comment type="caution">
    <text evidence="2">The sequence shown here is derived from an EMBL/GenBank/DDBJ whole genome shotgun (WGS) entry which is preliminary data.</text>
</comment>
<evidence type="ECO:0000256" key="1">
    <source>
        <dbReference type="SAM" id="MobiDB-lite"/>
    </source>
</evidence>
<organism evidence="2 3">
    <name type="scientific">Dreissena polymorpha</name>
    <name type="common">Zebra mussel</name>
    <name type="synonym">Mytilus polymorpha</name>
    <dbReference type="NCBI Taxonomy" id="45954"/>
    <lineage>
        <taxon>Eukaryota</taxon>
        <taxon>Metazoa</taxon>
        <taxon>Spiralia</taxon>
        <taxon>Lophotrochozoa</taxon>
        <taxon>Mollusca</taxon>
        <taxon>Bivalvia</taxon>
        <taxon>Autobranchia</taxon>
        <taxon>Heteroconchia</taxon>
        <taxon>Euheterodonta</taxon>
        <taxon>Imparidentia</taxon>
        <taxon>Neoheterodontei</taxon>
        <taxon>Myida</taxon>
        <taxon>Dreissenoidea</taxon>
        <taxon>Dreissenidae</taxon>
        <taxon>Dreissena</taxon>
    </lineage>
</organism>
<name>A0A9D4CLQ2_DREPO</name>
<proteinExistence type="predicted"/>
<evidence type="ECO:0000313" key="2">
    <source>
        <dbReference type="EMBL" id="KAH3726974.1"/>
    </source>
</evidence>
<feature type="compositionally biased region" description="Basic and acidic residues" evidence="1">
    <location>
        <begin position="30"/>
        <end position="45"/>
    </location>
</feature>
<reference evidence="2" key="1">
    <citation type="journal article" date="2019" name="bioRxiv">
        <title>The Genome of the Zebra Mussel, Dreissena polymorpha: A Resource for Invasive Species Research.</title>
        <authorList>
            <person name="McCartney M.A."/>
            <person name="Auch B."/>
            <person name="Kono T."/>
            <person name="Mallez S."/>
            <person name="Zhang Y."/>
            <person name="Obille A."/>
            <person name="Becker A."/>
            <person name="Abrahante J.E."/>
            <person name="Garbe J."/>
            <person name="Badalamenti J.P."/>
            <person name="Herman A."/>
            <person name="Mangelson H."/>
            <person name="Liachko I."/>
            <person name="Sullivan S."/>
            <person name="Sone E.D."/>
            <person name="Koren S."/>
            <person name="Silverstein K.A.T."/>
            <person name="Beckman K.B."/>
            <person name="Gohl D.M."/>
        </authorList>
    </citation>
    <scope>NUCLEOTIDE SEQUENCE</scope>
    <source>
        <strain evidence="2">Duluth1</strain>
        <tissue evidence="2">Whole animal</tissue>
    </source>
</reference>
<accession>A0A9D4CLQ2</accession>
<reference evidence="2" key="2">
    <citation type="submission" date="2020-11" db="EMBL/GenBank/DDBJ databases">
        <authorList>
            <person name="McCartney M.A."/>
            <person name="Auch B."/>
            <person name="Kono T."/>
            <person name="Mallez S."/>
            <person name="Becker A."/>
            <person name="Gohl D.M."/>
            <person name="Silverstein K.A.T."/>
            <person name="Koren S."/>
            <person name="Bechman K.B."/>
            <person name="Herman A."/>
            <person name="Abrahante J.E."/>
            <person name="Garbe J."/>
        </authorList>
    </citation>
    <scope>NUCLEOTIDE SEQUENCE</scope>
    <source>
        <strain evidence="2">Duluth1</strain>
        <tissue evidence="2">Whole animal</tissue>
    </source>
</reference>
<dbReference type="EMBL" id="JAIWYP010000012">
    <property type="protein sequence ID" value="KAH3726974.1"/>
    <property type="molecule type" value="Genomic_DNA"/>
</dbReference>
<keyword evidence="3" id="KW-1185">Reference proteome</keyword>